<keyword evidence="3" id="KW-0583">PHB biosynthesis</keyword>
<sequence>MYDLPTRSEVDEIHHSIYDMRKEVKSLKKALAEPQLKG</sequence>
<name>A0ABX2D288_9CYAN</name>
<keyword evidence="5" id="KW-1185">Reference proteome</keyword>
<comment type="caution">
    <text evidence="4">The sequence shown here is derived from an EMBL/GenBank/DDBJ whole genome shotgun (WGS) entry which is preliminary data.</text>
</comment>
<protein>
    <recommendedName>
        <fullName evidence="2">Poly(3-hydroxyalkanoate) polymerase subunit PhaE</fullName>
    </recommendedName>
</protein>
<evidence type="ECO:0000256" key="1">
    <source>
        <dbReference type="ARBA" id="ARBA00004683"/>
    </source>
</evidence>
<evidence type="ECO:0000313" key="5">
    <source>
        <dbReference type="Proteomes" id="UP000702425"/>
    </source>
</evidence>
<comment type="pathway">
    <text evidence="1">Biopolymer metabolism; poly-(R)-3-hydroxybutanoate biosynthesis.</text>
</comment>
<gene>
    <name evidence="4" type="primary">phaE_1</name>
    <name evidence="4" type="ORF">E5S67_04527</name>
</gene>
<reference evidence="4 5" key="1">
    <citation type="journal article" date="2020" name="Sci. Rep.">
        <title>A novel cyanobacterial geosmin producer, revising GeoA distribution and dispersion patterns in Bacteria.</title>
        <authorList>
            <person name="Churro C."/>
            <person name="Semedo-Aguiar A.P."/>
            <person name="Silva A.D."/>
            <person name="Pereira-Leal J.B."/>
            <person name="Leite R.B."/>
        </authorList>
    </citation>
    <scope>NUCLEOTIDE SEQUENCE [LARGE SCALE GENOMIC DNA]</scope>
    <source>
        <strain evidence="4 5">IPMA8</strain>
    </source>
</reference>
<evidence type="ECO:0000256" key="2">
    <source>
        <dbReference type="ARBA" id="ARBA00019066"/>
    </source>
</evidence>
<evidence type="ECO:0000256" key="3">
    <source>
        <dbReference type="ARBA" id="ARBA00022752"/>
    </source>
</evidence>
<dbReference type="RefSeq" id="WP_246276930.1">
    <property type="nucleotide sequence ID" value="NZ_CAWPPK010000315.1"/>
</dbReference>
<accession>A0ABX2D288</accession>
<dbReference type="Proteomes" id="UP000702425">
    <property type="component" value="Unassembled WGS sequence"/>
</dbReference>
<dbReference type="Pfam" id="PF09712">
    <property type="entry name" value="PHA_synth_III_E"/>
    <property type="match status" value="1"/>
</dbReference>
<evidence type="ECO:0000313" key="4">
    <source>
        <dbReference type="EMBL" id="NQE36762.1"/>
    </source>
</evidence>
<proteinExistence type="predicted"/>
<dbReference type="EMBL" id="SRRZ01000097">
    <property type="protein sequence ID" value="NQE36762.1"/>
    <property type="molecule type" value="Genomic_DNA"/>
</dbReference>
<dbReference type="InterPro" id="IPR010123">
    <property type="entry name" value="PHA_synth_III_E"/>
</dbReference>
<organism evidence="4 5">
    <name type="scientific">Microcoleus asticus IPMA8</name>
    <dbReference type="NCBI Taxonomy" id="2563858"/>
    <lineage>
        <taxon>Bacteria</taxon>
        <taxon>Bacillati</taxon>
        <taxon>Cyanobacteriota</taxon>
        <taxon>Cyanophyceae</taxon>
        <taxon>Oscillatoriophycideae</taxon>
        <taxon>Oscillatoriales</taxon>
        <taxon>Microcoleaceae</taxon>
        <taxon>Microcoleus</taxon>
        <taxon>Microcoleus asticus</taxon>
    </lineage>
</organism>